<keyword evidence="2" id="KW-0547">Nucleotide-binding</keyword>
<dbReference type="InterPro" id="IPR002611">
    <property type="entry name" value="IstB_ATP-bd"/>
</dbReference>
<dbReference type="PANTHER" id="PTHR30050">
    <property type="entry name" value="CHROMOSOMAL REPLICATION INITIATOR PROTEIN DNAA"/>
    <property type="match status" value="1"/>
</dbReference>
<keyword evidence="7" id="KW-1185">Reference proteome</keyword>
<dbReference type="PIRSF" id="PIRSF003073">
    <property type="entry name" value="DNAC_TnpB_IstB"/>
    <property type="match status" value="1"/>
</dbReference>
<dbReference type="CDD" id="cd00009">
    <property type="entry name" value="AAA"/>
    <property type="match status" value="1"/>
</dbReference>
<evidence type="ECO:0000313" key="6">
    <source>
        <dbReference type="EMBL" id="SMD25653.1"/>
    </source>
</evidence>
<proteinExistence type="inferred from homology"/>
<dbReference type="InterPro" id="IPR028350">
    <property type="entry name" value="DNAC/IstB-like"/>
</dbReference>
<dbReference type="InterPro" id="IPR003593">
    <property type="entry name" value="AAA+_ATPase"/>
</dbReference>
<dbReference type="SMART" id="SM00382">
    <property type="entry name" value="AAA"/>
    <property type="match status" value="1"/>
</dbReference>
<dbReference type="PANTHER" id="PTHR30050:SF4">
    <property type="entry name" value="ATP-BINDING PROTEIN RV3427C IN INSERTION SEQUENCE-RELATED"/>
    <property type="match status" value="1"/>
</dbReference>
<evidence type="ECO:0000256" key="1">
    <source>
        <dbReference type="ARBA" id="ARBA00008059"/>
    </source>
</evidence>
<protein>
    <submittedName>
        <fullName evidence="6">DNA replication protein DnaC</fullName>
    </submittedName>
</protein>
<dbReference type="Gene3D" id="3.40.50.300">
    <property type="entry name" value="P-loop containing nucleotide triphosphate hydrolases"/>
    <property type="match status" value="1"/>
</dbReference>
<comment type="similarity">
    <text evidence="1">Belongs to the IS21/IS1162 putative ATP-binding protein family.</text>
</comment>
<reference evidence="7" key="1">
    <citation type="submission" date="2017-04" db="EMBL/GenBank/DDBJ databases">
        <authorList>
            <person name="Varghese N."/>
            <person name="Submissions S."/>
        </authorList>
    </citation>
    <scope>NUCLEOTIDE SEQUENCE [LARGE SCALE GENOMIC DNA]</scope>
    <source>
        <strain evidence="7">DSM 44073</strain>
    </source>
</reference>
<sequence>MTVVDTALRDALRTLKLSGMLDTLDARLAQARGGELGHLEFLQTLCHDEIGRRELTAMGRRLRRAHFDTETTLEEFDFHASPKLPAAQIRDLAALRWLHAGESVILYGPVGVGKTHVAQALGHMAIRHGADVRFAKTSRVLADLAGGHADGTWGRRLRELARPPVLILDDFGMRELTARQADDLYELINERAGRSLVLTSNRSPVDWYPLFPNAVVAESLLDRLINTSHQVFMNGPSYRPNKRPRSVTSDKNKTTG</sequence>
<gene>
    <name evidence="6" type="ORF">SAMN05660733_08250</name>
</gene>
<dbReference type="InterPro" id="IPR027417">
    <property type="entry name" value="P-loop_NTPase"/>
</dbReference>
<dbReference type="AlphaFoldDB" id="A0A1W2FUU4"/>
<dbReference type="Proteomes" id="UP000192840">
    <property type="component" value="Unassembled WGS sequence"/>
</dbReference>
<feature type="region of interest" description="Disordered" evidence="4">
    <location>
        <begin position="232"/>
        <end position="256"/>
    </location>
</feature>
<dbReference type="eggNOG" id="COG1484">
    <property type="taxonomic scope" value="Bacteria"/>
</dbReference>
<evidence type="ECO:0000259" key="5">
    <source>
        <dbReference type="SMART" id="SM00382"/>
    </source>
</evidence>
<dbReference type="EMBL" id="FWYC01000033">
    <property type="protein sequence ID" value="SMD25653.1"/>
    <property type="molecule type" value="Genomic_DNA"/>
</dbReference>
<dbReference type="RefSeq" id="WP_030482261.1">
    <property type="nucleotide sequence ID" value="NZ_FWYC01000033.1"/>
</dbReference>
<keyword evidence="3" id="KW-0067">ATP-binding</keyword>
<evidence type="ECO:0000256" key="2">
    <source>
        <dbReference type="ARBA" id="ARBA00022741"/>
    </source>
</evidence>
<dbReference type="SUPFAM" id="SSF52540">
    <property type="entry name" value="P-loop containing nucleoside triphosphate hydrolases"/>
    <property type="match status" value="1"/>
</dbReference>
<feature type="domain" description="AAA+ ATPase" evidence="5">
    <location>
        <begin position="100"/>
        <end position="232"/>
    </location>
</feature>
<dbReference type="OrthoDB" id="9773429at2"/>
<dbReference type="NCBIfam" id="NF038214">
    <property type="entry name" value="IS21_help_AAA"/>
    <property type="match status" value="1"/>
</dbReference>
<accession>A0A1W2FUU4</accession>
<dbReference type="Pfam" id="PF01695">
    <property type="entry name" value="IstB_IS21"/>
    <property type="match status" value="1"/>
</dbReference>
<evidence type="ECO:0000256" key="4">
    <source>
        <dbReference type="SAM" id="MobiDB-lite"/>
    </source>
</evidence>
<dbReference type="InterPro" id="IPR047661">
    <property type="entry name" value="IstB"/>
</dbReference>
<dbReference type="GO" id="GO:0005524">
    <property type="term" value="F:ATP binding"/>
    <property type="evidence" value="ECO:0007669"/>
    <property type="project" value="UniProtKB-KW"/>
</dbReference>
<organism evidence="6 7">
    <name type="scientific">Lentzea albidocapillata</name>
    <dbReference type="NCBI Taxonomy" id="40571"/>
    <lineage>
        <taxon>Bacteria</taxon>
        <taxon>Bacillati</taxon>
        <taxon>Actinomycetota</taxon>
        <taxon>Actinomycetes</taxon>
        <taxon>Pseudonocardiales</taxon>
        <taxon>Pseudonocardiaceae</taxon>
        <taxon>Lentzea</taxon>
    </lineage>
</organism>
<evidence type="ECO:0000256" key="3">
    <source>
        <dbReference type="ARBA" id="ARBA00022840"/>
    </source>
</evidence>
<name>A0A1W2FUU4_9PSEU</name>
<dbReference type="STRING" id="40571.SAMN05660733_08250"/>
<dbReference type="GO" id="GO:0006260">
    <property type="term" value="P:DNA replication"/>
    <property type="evidence" value="ECO:0007669"/>
    <property type="project" value="TreeGrafter"/>
</dbReference>
<evidence type="ECO:0000313" key="7">
    <source>
        <dbReference type="Proteomes" id="UP000192840"/>
    </source>
</evidence>